<keyword evidence="4" id="KW-0862">Zinc</keyword>
<dbReference type="InterPro" id="IPR036409">
    <property type="entry name" value="Aldolase_II/adducin_N_sf"/>
</dbReference>
<gene>
    <name evidence="13" type="ordered locus">plu2509</name>
</gene>
<evidence type="ECO:0000256" key="7">
    <source>
        <dbReference type="ARBA" id="ARBA00044745"/>
    </source>
</evidence>
<evidence type="ECO:0000256" key="11">
    <source>
        <dbReference type="ARBA" id="ARBA00048603"/>
    </source>
</evidence>
<dbReference type="Proteomes" id="UP000002514">
    <property type="component" value="Chromosome"/>
</dbReference>
<dbReference type="EC" id="4.1.1.104" evidence="8"/>
<evidence type="ECO:0000313" key="14">
    <source>
        <dbReference type="Proteomes" id="UP000002514"/>
    </source>
</evidence>
<dbReference type="EMBL" id="BX571867">
    <property type="protein sequence ID" value="CAE14883.1"/>
    <property type="molecule type" value="Genomic_DNA"/>
</dbReference>
<dbReference type="eggNOG" id="COG0235">
    <property type="taxonomic scope" value="Bacteria"/>
</dbReference>
<dbReference type="GO" id="GO:0016832">
    <property type="term" value="F:aldehyde-lyase activity"/>
    <property type="evidence" value="ECO:0007669"/>
    <property type="project" value="InterPro"/>
</dbReference>
<evidence type="ECO:0000256" key="4">
    <source>
        <dbReference type="ARBA" id="ARBA00022833"/>
    </source>
</evidence>
<dbReference type="InterPro" id="IPR001303">
    <property type="entry name" value="Aldolase_II/adducin_N"/>
</dbReference>
<protein>
    <recommendedName>
        <fullName evidence="9">3-oxo-tetronate 4-phosphate decarboxylase</fullName>
        <ecNumber evidence="8">4.1.1.104</ecNumber>
    </recommendedName>
</protein>
<dbReference type="NCBIfam" id="NF006000">
    <property type="entry name" value="PRK08130.1"/>
    <property type="match status" value="1"/>
</dbReference>
<evidence type="ECO:0000256" key="5">
    <source>
        <dbReference type="ARBA" id="ARBA00023239"/>
    </source>
</evidence>
<evidence type="ECO:0000256" key="8">
    <source>
        <dbReference type="ARBA" id="ARBA00044772"/>
    </source>
</evidence>
<dbReference type="PANTHER" id="PTHR22789">
    <property type="entry name" value="FUCULOSE PHOSPHATE ALDOLASE"/>
    <property type="match status" value="1"/>
</dbReference>
<dbReference type="AlphaFoldDB" id="Q7N445"/>
<comment type="similarity">
    <text evidence="2">Belongs to the aldolase class II family. AraD/FucA subfamily.</text>
</comment>
<dbReference type="InterPro" id="IPR050197">
    <property type="entry name" value="Aldolase_class_II_sugar_metab"/>
</dbReference>
<dbReference type="InterPro" id="IPR050013">
    <property type="entry name" value="OtnC"/>
</dbReference>
<keyword evidence="5" id="KW-0456">Lyase</keyword>
<dbReference type="FunFam" id="3.40.225.10:FF:000008">
    <property type="entry name" value="Sugar aldolase"/>
    <property type="match status" value="1"/>
</dbReference>
<evidence type="ECO:0000256" key="9">
    <source>
        <dbReference type="ARBA" id="ARBA00044803"/>
    </source>
</evidence>
<keyword evidence="14" id="KW-1185">Reference proteome</keyword>
<evidence type="ECO:0000256" key="2">
    <source>
        <dbReference type="ARBA" id="ARBA00010037"/>
    </source>
</evidence>
<dbReference type="Gene3D" id="3.40.225.10">
    <property type="entry name" value="Class II aldolase/adducin N-terminal domain"/>
    <property type="match status" value="1"/>
</dbReference>
<dbReference type="SMART" id="SM01007">
    <property type="entry name" value="Aldolase_II"/>
    <property type="match status" value="1"/>
</dbReference>
<dbReference type="Pfam" id="PF00596">
    <property type="entry name" value="Aldolase_II"/>
    <property type="match status" value="1"/>
</dbReference>
<keyword evidence="3" id="KW-0479">Metal-binding</keyword>
<dbReference type="NCBIfam" id="NF043034">
    <property type="entry name" value="OxoTetrPhDc"/>
    <property type="match status" value="1"/>
</dbReference>
<sequence>MYRRCFMSEQALRSELVEWARSMFYRGYSSGGAGNISAKLEDGTIIITPTNSSFGDLQANRLSKLDAEGNWLSGDKPTKEVSMHLAMYRNRPECHAVVHLHSPWLTALSCLSNLDRSNCLPPITPYYVMRVGKLPLVKYLPPGDERIGEEIAKLAAKHNAILLSNHGPVVGGKTLRQAFFNAEELEDTARLYLTLLPHGFTTLNEEQVQELETRYPKTE</sequence>
<organism evidence="13 14">
    <name type="scientific">Photorhabdus laumondii subsp. laumondii (strain DSM 15139 / CIP 105565 / TT01)</name>
    <name type="common">Photorhabdus luminescens subsp. laumondii</name>
    <dbReference type="NCBI Taxonomy" id="243265"/>
    <lineage>
        <taxon>Bacteria</taxon>
        <taxon>Pseudomonadati</taxon>
        <taxon>Pseudomonadota</taxon>
        <taxon>Gammaproteobacteria</taxon>
        <taxon>Enterobacterales</taxon>
        <taxon>Morganellaceae</taxon>
        <taxon>Photorhabdus</taxon>
    </lineage>
</organism>
<keyword evidence="6" id="KW-0119">Carbohydrate metabolism</keyword>
<comment type="catalytic activity">
    <reaction evidence="10">
        <text>3-dehydro-4-O-phospho-D-erythronate + H(+) = dihydroxyacetone phosphate + CO2</text>
        <dbReference type="Rhea" id="RHEA:52416"/>
        <dbReference type="ChEBI" id="CHEBI:15378"/>
        <dbReference type="ChEBI" id="CHEBI:16526"/>
        <dbReference type="ChEBI" id="CHEBI:57642"/>
        <dbReference type="ChEBI" id="CHEBI:136593"/>
        <dbReference type="EC" id="4.1.1.104"/>
    </reaction>
</comment>
<comment type="function">
    <text evidence="7">Catalyzes the decarboxylation of 3-oxo-tetronate 4-phosphate to dihydroxyacetone phosphate (DHAP) and CO(2).</text>
</comment>
<dbReference type="GO" id="GO:0005829">
    <property type="term" value="C:cytosol"/>
    <property type="evidence" value="ECO:0007669"/>
    <property type="project" value="TreeGrafter"/>
</dbReference>
<evidence type="ECO:0000256" key="6">
    <source>
        <dbReference type="ARBA" id="ARBA00023277"/>
    </source>
</evidence>
<dbReference type="PANTHER" id="PTHR22789:SF0">
    <property type="entry name" value="3-OXO-TETRONATE 4-PHOSPHATE DECARBOXYLASE-RELATED"/>
    <property type="match status" value="1"/>
</dbReference>
<evidence type="ECO:0000313" key="13">
    <source>
        <dbReference type="EMBL" id="CAE14883.1"/>
    </source>
</evidence>
<dbReference type="SUPFAM" id="SSF53639">
    <property type="entry name" value="AraD/HMP-PK domain-like"/>
    <property type="match status" value="1"/>
</dbReference>
<name>Q7N445_PHOLL</name>
<proteinExistence type="inferred from homology"/>
<comment type="cofactor">
    <cofactor evidence="1">
        <name>Zn(2+)</name>
        <dbReference type="ChEBI" id="CHEBI:29105"/>
    </cofactor>
</comment>
<dbReference type="GO" id="GO:0046872">
    <property type="term" value="F:metal ion binding"/>
    <property type="evidence" value="ECO:0007669"/>
    <property type="project" value="UniProtKB-KW"/>
</dbReference>
<feature type="domain" description="Class II aldolase/adducin N-terminal" evidence="12">
    <location>
        <begin position="14"/>
        <end position="193"/>
    </location>
</feature>
<evidence type="ECO:0000256" key="3">
    <source>
        <dbReference type="ARBA" id="ARBA00022723"/>
    </source>
</evidence>
<dbReference type="GO" id="GO:0019323">
    <property type="term" value="P:pentose catabolic process"/>
    <property type="evidence" value="ECO:0007669"/>
    <property type="project" value="InterPro"/>
</dbReference>
<accession>Q7N445</accession>
<evidence type="ECO:0000256" key="10">
    <source>
        <dbReference type="ARBA" id="ARBA00047520"/>
    </source>
</evidence>
<evidence type="ECO:0000259" key="12">
    <source>
        <dbReference type="SMART" id="SM01007"/>
    </source>
</evidence>
<comment type="catalytic activity">
    <reaction evidence="11">
        <text>3-dehydro-4-O-phospho-L-erythronate + H(+) = dihydroxyacetone phosphate + CO2</text>
        <dbReference type="Rhea" id="RHEA:52404"/>
        <dbReference type="ChEBI" id="CHEBI:15378"/>
        <dbReference type="ChEBI" id="CHEBI:16526"/>
        <dbReference type="ChEBI" id="CHEBI:57642"/>
        <dbReference type="ChEBI" id="CHEBI:136592"/>
        <dbReference type="EC" id="4.1.1.104"/>
    </reaction>
</comment>
<dbReference type="STRING" id="243265.plu2509"/>
<dbReference type="KEGG" id="plu:plu2509"/>
<dbReference type="SMR" id="Q7N445"/>
<reference evidence="14" key="1">
    <citation type="journal article" date="2003" name="Nat. Biotechnol.">
        <title>The genome sequence of the entomopathogenic bacterium Photorhabdus luminescens.</title>
        <authorList>
            <person name="Duchaud E."/>
            <person name="Rusniok C."/>
            <person name="Frangeul L."/>
            <person name="Buchrieser C."/>
            <person name="Givaudan A."/>
            <person name="Taourit S."/>
            <person name="Bocs S."/>
            <person name="Boursaux-Eude C."/>
            <person name="Chandler M."/>
            <person name="Charles J.-F."/>
            <person name="Dassa E."/>
            <person name="Derose R."/>
            <person name="Derzelle S."/>
            <person name="Freyssinet G."/>
            <person name="Gaudriault S."/>
            <person name="Medigue C."/>
            <person name="Lanois A."/>
            <person name="Powell K."/>
            <person name="Siguier P."/>
            <person name="Vincent R."/>
            <person name="Wingate V."/>
            <person name="Zouine M."/>
            <person name="Glaser P."/>
            <person name="Boemare N."/>
            <person name="Danchin A."/>
            <person name="Kunst F."/>
        </authorList>
    </citation>
    <scope>NUCLEOTIDE SEQUENCE [LARGE SCALE GENOMIC DNA]</scope>
    <source>
        <strain evidence="14">DSM 15139 / CIP 105565 / TT01</strain>
    </source>
</reference>
<dbReference type="HOGENOM" id="CLU_006033_3_2_6"/>
<evidence type="ECO:0000256" key="1">
    <source>
        <dbReference type="ARBA" id="ARBA00001947"/>
    </source>
</evidence>